<dbReference type="Pfam" id="PF08401">
    <property type="entry name" value="ArdcN"/>
    <property type="match status" value="1"/>
</dbReference>
<reference evidence="3" key="1">
    <citation type="submission" date="2016-01" db="EMBL/GenBank/DDBJ databases">
        <authorList>
            <person name="Peeters C."/>
        </authorList>
    </citation>
    <scope>NUCLEOTIDE SEQUENCE [LARGE SCALE GENOMIC DNA]</scope>
    <source>
        <strain evidence="3">LMG 22934</strain>
    </source>
</reference>
<keyword evidence="4" id="KW-1185">Reference proteome</keyword>
<evidence type="ECO:0000259" key="1">
    <source>
        <dbReference type="Pfam" id="PF08401"/>
    </source>
</evidence>
<organism evidence="3 4">
    <name type="scientific">Caballeronia humi</name>
    <dbReference type="NCBI Taxonomy" id="326474"/>
    <lineage>
        <taxon>Bacteria</taxon>
        <taxon>Pseudomonadati</taxon>
        <taxon>Pseudomonadota</taxon>
        <taxon>Betaproteobacteria</taxon>
        <taxon>Burkholderiales</taxon>
        <taxon>Burkholderiaceae</taxon>
        <taxon>Caballeronia</taxon>
    </lineage>
</organism>
<name>A0A158J0U6_9BURK</name>
<comment type="caution">
    <text evidence="3">The sequence shown here is derived from an EMBL/GenBank/DDBJ whole genome shotgun (WGS) entry which is preliminary data.</text>
</comment>
<evidence type="ECO:0000259" key="2">
    <source>
        <dbReference type="Pfam" id="PF18818"/>
    </source>
</evidence>
<sequence>MEPKKPFFEVVAERLIEQLKAGTAPWQRPWEPGQPGAFIPMNPTTGKRYKGINAIHLMGQGRTDSRWLTYKQAVAVGAQVRRGEKGTPIQYWKFTEEEPKTDEQGGPVLDAKGEPVMEEVKLERPRVFFATVFNAEQIDGLPPLQRKEQTWDAVERAERILHASGAAIHHGEHDRAFYRPATDSIHLPHKGQFPTADNYYATALHELGHWTGHSHRLDRDLAHPFGSEG</sequence>
<evidence type="ECO:0000313" key="3">
    <source>
        <dbReference type="EMBL" id="SAL62504.1"/>
    </source>
</evidence>
<feature type="domain" description="N-terminal" evidence="1">
    <location>
        <begin position="9"/>
        <end position="121"/>
    </location>
</feature>
<dbReference type="Proteomes" id="UP000054977">
    <property type="component" value="Unassembled WGS sequence"/>
</dbReference>
<dbReference type="EMBL" id="FCNW02000052">
    <property type="protein sequence ID" value="SAL62504.1"/>
    <property type="molecule type" value="Genomic_DNA"/>
</dbReference>
<accession>A0A158J0U6</accession>
<protein>
    <submittedName>
        <fullName evidence="3">Antirestriction protein-like protein</fullName>
    </submittedName>
</protein>
<evidence type="ECO:0000313" key="4">
    <source>
        <dbReference type="Proteomes" id="UP000054977"/>
    </source>
</evidence>
<dbReference type="InterPro" id="IPR041459">
    <property type="entry name" value="MPTase-PolyVal"/>
</dbReference>
<proteinExistence type="predicted"/>
<dbReference type="InterPro" id="IPR013610">
    <property type="entry name" value="ArdC_N"/>
</dbReference>
<gene>
    <name evidence="3" type="ORF">AWB65_05751</name>
</gene>
<feature type="domain" description="Polyvalent protein metallopeptidase" evidence="2">
    <location>
        <begin position="155"/>
        <end position="228"/>
    </location>
</feature>
<dbReference type="STRING" id="326474.AWB65_05751"/>
<dbReference type="Pfam" id="PF18818">
    <property type="entry name" value="MPTase-PolyVal"/>
    <property type="match status" value="1"/>
</dbReference>
<dbReference type="GO" id="GO:0003697">
    <property type="term" value="F:single-stranded DNA binding"/>
    <property type="evidence" value="ECO:0007669"/>
    <property type="project" value="InterPro"/>
</dbReference>
<dbReference type="AlphaFoldDB" id="A0A158J0U6"/>